<name>A0A0B0IIY2_9BACI</name>
<protein>
    <submittedName>
        <fullName evidence="6">TetR family transcriptional regulator</fullName>
    </submittedName>
</protein>
<evidence type="ECO:0000256" key="3">
    <source>
        <dbReference type="ARBA" id="ARBA00023163"/>
    </source>
</evidence>
<dbReference type="EMBL" id="JRJU01000004">
    <property type="protein sequence ID" value="KHF41255.1"/>
    <property type="molecule type" value="Genomic_DNA"/>
</dbReference>
<dbReference type="Pfam" id="PF00440">
    <property type="entry name" value="TetR_N"/>
    <property type="match status" value="1"/>
</dbReference>
<organism evidence="6 7">
    <name type="scientific">Halalkalibacter okhensis</name>
    <dbReference type="NCBI Taxonomy" id="333138"/>
    <lineage>
        <taxon>Bacteria</taxon>
        <taxon>Bacillati</taxon>
        <taxon>Bacillota</taxon>
        <taxon>Bacilli</taxon>
        <taxon>Bacillales</taxon>
        <taxon>Bacillaceae</taxon>
        <taxon>Halalkalibacter</taxon>
    </lineage>
</organism>
<sequence>MSRTSRKVEILHAASKIVSEKGIFNLTLEAVALEAGISKGGLLYHFPSKEELVKGMVEHLANNYREKIADNADMDPIEKGKWIRAYVDVTFNQAYANKDMHSGLLAAKAVNSELLDPIRQLYTEWQDSIEHDGIDPVKATIIRLATDGIWLAELFDIYHIGDEKKENVYKTLREWISEK</sequence>
<dbReference type="AlphaFoldDB" id="A0A0B0IIY2"/>
<dbReference type="STRING" id="333138.LQ50_05720"/>
<dbReference type="PRINTS" id="PR00455">
    <property type="entry name" value="HTHTETR"/>
</dbReference>
<feature type="domain" description="HTH tetR-type" evidence="5">
    <location>
        <begin position="4"/>
        <end position="64"/>
    </location>
</feature>
<keyword evidence="3" id="KW-0804">Transcription</keyword>
<proteinExistence type="predicted"/>
<dbReference type="PANTHER" id="PTHR47506">
    <property type="entry name" value="TRANSCRIPTIONAL REGULATORY PROTEIN"/>
    <property type="match status" value="1"/>
</dbReference>
<evidence type="ECO:0000313" key="7">
    <source>
        <dbReference type="Proteomes" id="UP000030832"/>
    </source>
</evidence>
<dbReference type="OrthoDB" id="9806334at2"/>
<evidence type="ECO:0000313" key="6">
    <source>
        <dbReference type="EMBL" id="KHF41255.1"/>
    </source>
</evidence>
<evidence type="ECO:0000256" key="4">
    <source>
        <dbReference type="PROSITE-ProRule" id="PRU00335"/>
    </source>
</evidence>
<evidence type="ECO:0000256" key="2">
    <source>
        <dbReference type="ARBA" id="ARBA00023125"/>
    </source>
</evidence>
<accession>A0A0B0IIY2</accession>
<comment type="caution">
    <text evidence="6">The sequence shown here is derived from an EMBL/GenBank/DDBJ whole genome shotgun (WGS) entry which is preliminary data.</text>
</comment>
<dbReference type="Pfam" id="PF17937">
    <property type="entry name" value="TetR_C_28"/>
    <property type="match status" value="1"/>
</dbReference>
<dbReference type="GO" id="GO:0003677">
    <property type="term" value="F:DNA binding"/>
    <property type="evidence" value="ECO:0007669"/>
    <property type="project" value="UniProtKB-UniRule"/>
</dbReference>
<evidence type="ECO:0000256" key="1">
    <source>
        <dbReference type="ARBA" id="ARBA00023015"/>
    </source>
</evidence>
<feature type="DNA-binding region" description="H-T-H motif" evidence="4">
    <location>
        <begin position="27"/>
        <end position="46"/>
    </location>
</feature>
<dbReference type="Gene3D" id="1.10.357.10">
    <property type="entry name" value="Tetracycline Repressor, domain 2"/>
    <property type="match status" value="1"/>
</dbReference>
<dbReference type="PROSITE" id="PS50977">
    <property type="entry name" value="HTH_TETR_2"/>
    <property type="match status" value="1"/>
</dbReference>
<dbReference type="SUPFAM" id="SSF48498">
    <property type="entry name" value="Tetracyclin repressor-like, C-terminal domain"/>
    <property type="match status" value="1"/>
</dbReference>
<dbReference type="InterPro" id="IPR001647">
    <property type="entry name" value="HTH_TetR"/>
</dbReference>
<dbReference type="Proteomes" id="UP000030832">
    <property type="component" value="Unassembled WGS sequence"/>
</dbReference>
<dbReference type="InterPro" id="IPR041479">
    <property type="entry name" value="TetR_CgmR_C"/>
</dbReference>
<dbReference type="PANTHER" id="PTHR47506:SF6">
    <property type="entry name" value="HTH-TYPE TRANSCRIPTIONAL REPRESSOR NEMR"/>
    <property type="match status" value="1"/>
</dbReference>
<keyword evidence="1" id="KW-0805">Transcription regulation</keyword>
<dbReference type="InterPro" id="IPR036271">
    <property type="entry name" value="Tet_transcr_reg_TetR-rel_C_sf"/>
</dbReference>
<keyword evidence="7" id="KW-1185">Reference proteome</keyword>
<keyword evidence="2 4" id="KW-0238">DNA-binding</keyword>
<dbReference type="RefSeq" id="WP_034626816.1">
    <property type="nucleotide sequence ID" value="NZ_JRJU01000004.1"/>
</dbReference>
<gene>
    <name evidence="6" type="ORF">LQ50_05720</name>
</gene>
<dbReference type="InterPro" id="IPR009057">
    <property type="entry name" value="Homeodomain-like_sf"/>
</dbReference>
<reference evidence="6 7" key="1">
    <citation type="submission" date="2014-09" db="EMBL/GenBank/DDBJ databases">
        <title>Genome sequencing and annotation of Bacillus Okhensis strain Kh10-101T.</title>
        <authorList>
            <person name="Prakash J.S."/>
        </authorList>
    </citation>
    <scope>NUCLEOTIDE SEQUENCE [LARGE SCALE GENOMIC DNA]</scope>
    <source>
        <strain evidence="7">Kh10-101T</strain>
    </source>
</reference>
<evidence type="ECO:0000259" key="5">
    <source>
        <dbReference type="PROSITE" id="PS50977"/>
    </source>
</evidence>
<dbReference type="SUPFAM" id="SSF46689">
    <property type="entry name" value="Homeodomain-like"/>
    <property type="match status" value="1"/>
</dbReference>
<dbReference type="eggNOG" id="COG1309">
    <property type="taxonomic scope" value="Bacteria"/>
</dbReference>